<keyword evidence="1" id="KW-0812">Transmembrane</keyword>
<dbReference type="Pfam" id="PF03404">
    <property type="entry name" value="Mo-co_dimer"/>
    <property type="match status" value="1"/>
</dbReference>
<evidence type="ECO:0000259" key="3">
    <source>
        <dbReference type="Pfam" id="PF03404"/>
    </source>
</evidence>
<dbReference type="GO" id="GO:0030151">
    <property type="term" value="F:molybdenum ion binding"/>
    <property type="evidence" value="ECO:0007669"/>
    <property type="project" value="InterPro"/>
</dbReference>
<dbReference type="GO" id="GO:0020037">
    <property type="term" value="F:heme binding"/>
    <property type="evidence" value="ECO:0007669"/>
    <property type="project" value="TreeGrafter"/>
</dbReference>
<dbReference type="PANTHER" id="PTHR19372">
    <property type="entry name" value="SULFITE REDUCTASE"/>
    <property type="match status" value="1"/>
</dbReference>
<feature type="domain" description="Oxidoreductase molybdopterin-binding" evidence="2">
    <location>
        <begin position="278"/>
        <end position="425"/>
    </location>
</feature>
<evidence type="ECO:0008006" key="5">
    <source>
        <dbReference type="Google" id="ProtNLM"/>
    </source>
</evidence>
<keyword evidence="1" id="KW-0472">Membrane</keyword>
<protein>
    <recommendedName>
        <fullName evidence="5">Molybdopterin-binding oxidoreductase</fullName>
    </recommendedName>
</protein>
<dbReference type="AlphaFoldDB" id="A0A455SYN7"/>
<dbReference type="InterPro" id="IPR000572">
    <property type="entry name" value="OxRdtase_Mopterin-bd_dom"/>
</dbReference>
<feature type="transmembrane region" description="Helical" evidence="1">
    <location>
        <begin position="201"/>
        <end position="222"/>
    </location>
</feature>
<organism evidence="4">
    <name type="scientific">Thermogemmatispora argillosa</name>
    <dbReference type="NCBI Taxonomy" id="2045280"/>
    <lineage>
        <taxon>Bacteria</taxon>
        <taxon>Bacillati</taxon>
        <taxon>Chloroflexota</taxon>
        <taxon>Ktedonobacteria</taxon>
        <taxon>Thermogemmatisporales</taxon>
        <taxon>Thermogemmatisporaceae</taxon>
        <taxon>Thermogemmatispora</taxon>
    </lineage>
</organism>
<reference evidence="4" key="1">
    <citation type="submission" date="2018-12" db="EMBL/GenBank/DDBJ databases">
        <title>Novel natural products biosynthetic potential of the class Ktedonobacteria.</title>
        <authorList>
            <person name="Zheng Y."/>
            <person name="Saitou A."/>
            <person name="Wang C.M."/>
            <person name="Toyoda A."/>
            <person name="Minakuchi Y."/>
            <person name="Sekiguchi Y."/>
            <person name="Ueda K."/>
            <person name="Takano H."/>
            <person name="Sakai Y."/>
            <person name="Yokota A."/>
            <person name="Yabe S."/>
        </authorList>
    </citation>
    <scope>NUCLEOTIDE SEQUENCE</scope>
    <source>
        <strain evidence="4">A3-2</strain>
    </source>
</reference>
<dbReference type="InterPro" id="IPR014756">
    <property type="entry name" value="Ig_E-set"/>
</dbReference>
<feature type="transmembrane region" description="Helical" evidence="1">
    <location>
        <begin position="81"/>
        <end position="104"/>
    </location>
</feature>
<feature type="transmembrane region" description="Helical" evidence="1">
    <location>
        <begin position="20"/>
        <end position="44"/>
    </location>
</feature>
<dbReference type="GO" id="GO:0008482">
    <property type="term" value="F:sulfite oxidase activity"/>
    <property type="evidence" value="ECO:0007669"/>
    <property type="project" value="TreeGrafter"/>
</dbReference>
<dbReference type="Gene3D" id="2.60.40.650">
    <property type="match status" value="1"/>
</dbReference>
<dbReference type="GO" id="GO:0043546">
    <property type="term" value="F:molybdopterin cofactor binding"/>
    <property type="evidence" value="ECO:0007669"/>
    <property type="project" value="TreeGrafter"/>
</dbReference>
<dbReference type="Gene3D" id="3.90.420.10">
    <property type="entry name" value="Oxidoreductase, molybdopterin-binding domain"/>
    <property type="match status" value="1"/>
</dbReference>
<dbReference type="Pfam" id="PF00174">
    <property type="entry name" value="Oxidored_molyb"/>
    <property type="match status" value="1"/>
</dbReference>
<dbReference type="SUPFAM" id="SSF56524">
    <property type="entry name" value="Oxidoreductase molybdopterin-binding domain"/>
    <property type="match status" value="1"/>
</dbReference>
<keyword evidence="1" id="KW-1133">Transmembrane helix</keyword>
<evidence type="ECO:0000256" key="1">
    <source>
        <dbReference type="SAM" id="Phobius"/>
    </source>
</evidence>
<name>A0A455SYN7_9CHLR</name>
<dbReference type="GO" id="GO:0006790">
    <property type="term" value="P:sulfur compound metabolic process"/>
    <property type="evidence" value="ECO:0007669"/>
    <property type="project" value="TreeGrafter"/>
</dbReference>
<accession>A0A455SYN7</accession>
<evidence type="ECO:0000259" key="2">
    <source>
        <dbReference type="Pfam" id="PF00174"/>
    </source>
</evidence>
<dbReference type="InterPro" id="IPR005066">
    <property type="entry name" value="MoCF_OxRdtse_dimer"/>
</dbReference>
<feature type="transmembrane region" description="Helical" evidence="1">
    <location>
        <begin position="124"/>
        <end position="147"/>
    </location>
</feature>
<feature type="domain" description="Moybdenum cofactor oxidoreductase dimerisation" evidence="3">
    <location>
        <begin position="443"/>
        <end position="527"/>
    </location>
</feature>
<dbReference type="InterPro" id="IPR036374">
    <property type="entry name" value="OxRdtase_Mopterin-bd_sf"/>
</dbReference>
<proteinExistence type="predicted"/>
<dbReference type="PANTHER" id="PTHR19372:SF7">
    <property type="entry name" value="SULFITE OXIDASE, MITOCHONDRIAL"/>
    <property type="match status" value="1"/>
</dbReference>
<dbReference type="EMBL" id="AP019377">
    <property type="protein sequence ID" value="BBH93457.1"/>
    <property type="molecule type" value="Genomic_DNA"/>
</dbReference>
<evidence type="ECO:0000313" key="4">
    <source>
        <dbReference type="EMBL" id="BBH93457.1"/>
    </source>
</evidence>
<gene>
    <name evidence="4" type="ORF">KTA_16560</name>
</gene>
<feature type="transmembrane region" description="Helical" evidence="1">
    <location>
        <begin position="159"/>
        <end position="180"/>
    </location>
</feature>
<dbReference type="SUPFAM" id="SSF81296">
    <property type="entry name" value="E set domains"/>
    <property type="match status" value="1"/>
</dbReference>
<sequence>MRMAAPETSSPTPSSARETFLVGCGAGLLAGLASSGCMLLLNVFAHGVSLPEQVGATITALMPLSLFQFLQQLIGDEAKRYLLVCVLLGQCLVFAVSGGLYLLVRRRGQVQPGREHGPHLGDGLVLAALLWLFAGLVVLPLTGAGLFGASLSIGWLNSMWSLAASGLVFALLFSPAYHWLAASSIREEPRRAEVRERRQTLLRRGLILGGVGLLAAFAFRFITQGARAPIVTLRGFKSRIVPPPQPNYGSLVPVPHLSPEITPNDQYYVVSKNLLADPVVNGESWRLNIGGKVEQPYTLTYAELLALPMRRQYESMMCISNEVGGPYMSNALWEGVPLADLLQRARPQAGATKVVFYCADDYSDSIHLAKALEPTTLLAVRMNGVTLPERHGFPVRLLVPGIYGMKHAKWITRIEVVNYDYQGYWQQRGWSDEAQIRMTTRIDTPLDGSHLQAGSLTYIAGVAFSGDRGISEVDVSFDLGESWQRATLKRPLSNLTWVLWELPWRVPTRPGSYTITARAIDLQGNVQDPHPAPPLPAGASGYHTISVSVS</sequence>